<dbReference type="STRING" id="395495.Lcho_1472"/>
<dbReference type="SUPFAM" id="SSF55718">
    <property type="entry name" value="SCP-like"/>
    <property type="match status" value="1"/>
</dbReference>
<dbReference type="Pfam" id="PF02036">
    <property type="entry name" value="SCP2"/>
    <property type="match status" value="1"/>
</dbReference>
<evidence type="ECO:0000256" key="1">
    <source>
        <dbReference type="HAMAP-Rule" id="MF_02231"/>
    </source>
</evidence>
<dbReference type="eggNOG" id="COG3154">
    <property type="taxonomic scope" value="Bacteria"/>
</dbReference>
<protein>
    <recommendedName>
        <fullName evidence="1">Ubiquinone biosynthesis accessory factor UbiT</fullName>
    </recommendedName>
</protein>
<feature type="domain" description="SCP2" evidence="2">
    <location>
        <begin position="59"/>
        <end position="148"/>
    </location>
</feature>
<dbReference type="InterPro" id="IPR016830">
    <property type="entry name" value="UbiT"/>
</dbReference>
<dbReference type="EMBL" id="CP001013">
    <property type="protein sequence ID" value="ACB33740.1"/>
    <property type="molecule type" value="Genomic_DNA"/>
</dbReference>
<dbReference type="GO" id="GO:0006744">
    <property type="term" value="P:ubiquinone biosynthetic process"/>
    <property type="evidence" value="ECO:0007669"/>
    <property type="project" value="UniProtKB-UniRule"/>
</dbReference>
<evidence type="ECO:0000313" key="3">
    <source>
        <dbReference type="EMBL" id="ACB33740.1"/>
    </source>
</evidence>
<comment type="function">
    <text evidence="1">Required for O(2)-independent ubiquinone (coenzyme Q) biosynthesis. Likely functions as an accessory factor.</text>
</comment>
<dbReference type="KEGG" id="lch:Lcho_1472"/>
<comment type="pathway">
    <text evidence="1">Cofactor biosynthesis; ubiquinone biosynthesis.</text>
</comment>
<sequence length="155" mass="17187">MNPHDTVRTEAVSPFDPATWPAPLARAAEHARQVVRRLPVQPPSFVAARLLDRLLWPKLDAGQRSALAGRVVEVELMESGVRVRLMLGERGFSVAGGAAEPAVRIRARTDALWRLVRGQDDADRLFFERALVMEGDTEFGLILKNTLDAIGPLWQ</sequence>
<organism evidence="3 4">
    <name type="scientific">Leptothrix cholodnii (strain ATCC 51168 / LMG 8142 / SP-6)</name>
    <name type="common">Leptothrix discophora (strain SP-6)</name>
    <dbReference type="NCBI Taxonomy" id="395495"/>
    <lineage>
        <taxon>Bacteria</taxon>
        <taxon>Pseudomonadati</taxon>
        <taxon>Pseudomonadota</taxon>
        <taxon>Betaproteobacteria</taxon>
        <taxon>Burkholderiales</taxon>
        <taxon>Sphaerotilaceae</taxon>
        <taxon>Leptothrix</taxon>
    </lineage>
</organism>
<dbReference type="UniPathway" id="UPA00232"/>
<name>B1Y7Z8_LEPCP</name>
<evidence type="ECO:0000259" key="2">
    <source>
        <dbReference type="Pfam" id="PF02036"/>
    </source>
</evidence>
<dbReference type="HOGENOM" id="CLU_111894_0_0_4"/>
<dbReference type="HAMAP" id="MF_02231">
    <property type="entry name" value="UbiT"/>
    <property type="match status" value="1"/>
</dbReference>
<dbReference type="InterPro" id="IPR036527">
    <property type="entry name" value="SCP2_sterol-bd_dom_sf"/>
</dbReference>
<reference evidence="3 4" key="1">
    <citation type="submission" date="2008-03" db="EMBL/GenBank/DDBJ databases">
        <title>Complete sequence of Leptothrix cholodnii SP-6.</title>
        <authorList>
            <consortium name="US DOE Joint Genome Institute"/>
            <person name="Copeland A."/>
            <person name="Lucas S."/>
            <person name="Lapidus A."/>
            <person name="Glavina del Rio T."/>
            <person name="Dalin E."/>
            <person name="Tice H."/>
            <person name="Bruce D."/>
            <person name="Goodwin L."/>
            <person name="Pitluck S."/>
            <person name="Chertkov O."/>
            <person name="Brettin T."/>
            <person name="Detter J.C."/>
            <person name="Han C."/>
            <person name="Kuske C.R."/>
            <person name="Schmutz J."/>
            <person name="Larimer F."/>
            <person name="Land M."/>
            <person name="Hauser L."/>
            <person name="Kyrpides N."/>
            <person name="Lykidis A."/>
            <person name="Emerson D."/>
            <person name="Richardson P."/>
        </authorList>
    </citation>
    <scope>NUCLEOTIDE SEQUENCE [LARGE SCALE GENOMIC DNA]</scope>
    <source>
        <strain evidence="4">ATCC 51168 / LMG 8142 / SP-6</strain>
    </source>
</reference>
<comment type="similarity">
    <text evidence="1">Belongs to the UbiT family.</text>
</comment>
<dbReference type="AlphaFoldDB" id="B1Y7Z8"/>
<dbReference type="OrthoDB" id="5292463at2"/>
<dbReference type="RefSeq" id="WP_012346502.1">
    <property type="nucleotide sequence ID" value="NC_010524.1"/>
</dbReference>
<evidence type="ECO:0000313" key="4">
    <source>
        <dbReference type="Proteomes" id="UP000001693"/>
    </source>
</evidence>
<keyword evidence="4" id="KW-1185">Reference proteome</keyword>
<dbReference type="Proteomes" id="UP000001693">
    <property type="component" value="Chromosome"/>
</dbReference>
<gene>
    <name evidence="1" type="primary">ubiT</name>
    <name evidence="3" type="ordered locus">Lcho_1472</name>
</gene>
<dbReference type="InterPro" id="IPR003033">
    <property type="entry name" value="SCP2_sterol-bd_dom"/>
</dbReference>
<accession>B1Y7Z8</accession>
<keyword evidence="1" id="KW-0831">Ubiquinone biosynthesis</keyword>
<proteinExistence type="inferred from homology"/>